<dbReference type="EMBL" id="JACOOO010000025">
    <property type="protein sequence ID" value="MBC5629614.1"/>
    <property type="molecule type" value="Genomic_DNA"/>
</dbReference>
<keyword evidence="1" id="KW-0732">Signal</keyword>
<organism evidence="2 3">
    <name type="scientific">Clostridium hominis</name>
    <dbReference type="NCBI Taxonomy" id="2763036"/>
    <lineage>
        <taxon>Bacteria</taxon>
        <taxon>Bacillati</taxon>
        <taxon>Bacillota</taxon>
        <taxon>Clostridia</taxon>
        <taxon>Eubacteriales</taxon>
        <taxon>Clostridiaceae</taxon>
        <taxon>Clostridium</taxon>
    </lineage>
</organism>
<sequence length="120" mass="13237">MKRSISSIFITIFLLTLLSGCNPSETSTIIGRYIESNNGAHMIISESIGPIVMNNKSKNDTLFDDLQTGDKIKITCTPVAESYPGLCGVYKLKLIAQGSIEDISKETLDNLKEMGWIDNY</sequence>
<gene>
    <name evidence="2" type="ORF">H8S20_12010</name>
</gene>
<dbReference type="PROSITE" id="PS51257">
    <property type="entry name" value="PROKAR_LIPOPROTEIN"/>
    <property type="match status" value="1"/>
</dbReference>
<evidence type="ECO:0000313" key="2">
    <source>
        <dbReference type="EMBL" id="MBC5629614.1"/>
    </source>
</evidence>
<evidence type="ECO:0000256" key="1">
    <source>
        <dbReference type="SAM" id="SignalP"/>
    </source>
</evidence>
<dbReference type="Gene3D" id="2.40.50.140">
    <property type="entry name" value="Nucleic acid-binding proteins"/>
    <property type="match status" value="1"/>
</dbReference>
<dbReference type="InterPro" id="IPR012340">
    <property type="entry name" value="NA-bd_OB-fold"/>
</dbReference>
<keyword evidence="3" id="KW-1185">Reference proteome</keyword>
<dbReference type="Proteomes" id="UP000596929">
    <property type="component" value="Unassembled WGS sequence"/>
</dbReference>
<dbReference type="RefSeq" id="WP_186860273.1">
    <property type="nucleotide sequence ID" value="NZ_JACOOO010000025.1"/>
</dbReference>
<evidence type="ECO:0000313" key="3">
    <source>
        <dbReference type="Proteomes" id="UP000596929"/>
    </source>
</evidence>
<feature type="signal peptide" evidence="1">
    <location>
        <begin position="1"/>
        <end position="21"/>
    </location>
</feature>
<feature type="chain" id="PRO_5046934200" description="Lipoprotein" evidence="1">
    <location>
        <begin position="22"/>
        <end position="120"/>
    </location>
</feature>
<comment type="caution">
    <text evidence="2">The sequence shown here is derived from an EMBL/GenBank/DDBJ whole genome shotgun (WGS) entry which is preliminary data.</text>
</comment>
<reference evidence="2 3" key="1">
    <citation type="submission" date="2020-08" db="EMBL/GenBank/DDBJ databases">
        <title>Genome public.</title>
        <authorList>
            <person name="Liu C."/>
            <person name="Sun Q."/>
        </authorList>
    </citation>
    <scope>NUCLEOTIDE SEQUENCE [LARGE SCALE GENOMIC DNA]</scope>
    <source>
        <strain evidence="2 3">NSJ-6</strain>
    </source>
</reference>
<proteinExistence type="predicted"/>
<protein>
    <recommendedName>
        <fullName evidence="4">Lipoprotein</fullName>
    </recommendedName>
</protein>
<evidence type="ECO:0008006" key="4">
    <source>
        <dbReference type="Google" id="ProtNLM"/>
    </source>
</evidence>
<name>A0ABR7DDY9_9CLOT</name>
<accession>A0ABR7DDY9</accession>